<evidence type="ECO:0000313" key="2">
    <source>
        <dbReference type="Proteomes" id="UP000653730"/>
    </source>
</evidence>
<dbReference type="EMBL" id="JACVDC010000074">
    <property type="protein sequence ID" value="MBC9797809.1"/>
    <property type="molecule type" value="Genomic_DNA"/>
</dbReference>
<evidence type="ECO:0000313" key="1">
    <source>
        <dbReference type="EMBL" id="MBC9797809.1"/>
    </source>
</evidence>
<dbReference type="PROSITE" id="PS51257">
    <property type="entry name" value="PROKAR_LIPOPROTEIN"/>
    <property type="match status" value="1"/>
</dbReference>
<dbReference type="AlphaFoldDB" id="A0A926JUW2"/>
<dbReference type="RefSeq" id="WP_187966938.1">
    <property type="nucleotide sequence ID" value="NZ_JACVDC010000074.1"/>
</dbReference>
<comment type="caution">
    <text evidence="1">The sequence shown here is derived from an EMBL/GenBank/DDBJ whole genome shotgun (WGS) entry which is preliminary data.</text>
</comment>
<name>A0A926JUW2_9FLAO</name>
<dbReference type="PANTHER" id="PTHR35532">
    <property type="entry name" value="SIMILAR TO POLYHYDROXYALKANOATE DEPOLYMERASE"/>
    <property type="match status" value="1"/>
</dbReference>
<proteinExistence type="predicted"/>
<keyword evidence="2" id="KW-1185">Reference proteome</keyword>
<organism evidence="1 2">
    <name type="scientific">Sinomicrobium weinanense</name>
    <dbReference type="NCBI Taxonomy" id="2842200"/>
    <lineage>
        <taxon>Bacteria</taxon>
        <taxon>Pseudomonadati</taxon>
        <taxon>Bacteroidota</taxon>
        <taxon>Flavobacteriia</taxon>
        <taxon>Flavobacteriales</taxon>
        <taxon>Flavobacteriaceae</taxon>
        <taxon>Sinomicrobium</taxon>
    </lineage>
</organism>
<reference evidence="1 2" key="1">
    <citation type="submission" date="2020-09" db="EMBL/GenBank/DDBJ databases">
        <title>Sinomicrobium weinanense sp. nov., a halophilic bacteria isolated from saline-alkali soil.</title>
        <authorList>
            <person name="Wu P."/>
            <person name="Ren H."/>
            <person name="Mei Y."/>
            <person name="Liang Y."/>
            <person name="Chen Z."/>
        </authorList>
    </citation>
    <scope>NUCLEOTIDE SEQUENCE [LARGE SCALE GENOMIC DNA]</scope>
    <source>
        <strain evidence="1 2">FJxs</strain>
    </source>
</reference>
<accession>A0A926JUW2</accession>
<dbReference type="SUPFAM" id="SSF49785">
    <property type="entry name" value="Galactose-binding domain-like"/>
    <property type="match status" value="1"/>
</dbReference>
<dbReference type="PANTHER" id="PTHR35532:SF5">
    <property type="entry name" value="CARBOHYDRATE-BINDING DOMAIN-CONTAINING PROTEIN"/>
    <property type="match status" value="1"/>
</dbReference>
<dbReference type="InterPro" id="IPR008979">
    <property type="entry name" value="Galactose-bd-like_sf"/>
</dbReference>
<sequence>MKQTYLLFLLFLIVLSSCKNNSQRELEWALGLAGENRDELEKVLEHYSKAEEDSSKYKAACFLITKIMPYETYMDTPNYRKMKVLGEQIKDLIRDYGQTIDKDSLTRRNQLVTEMIKEYENKNGKIIDANALMRKDVETLSSTFLIENIEYAFKAWDLPWARTYNFQEFCEYILPYRSGKQRPEPWRKFFFEELTSFREGLKGETDPVEVCNKLNTFLTKRKFMWSQALDHAPQFLSGPFMYECKVHGNCESMSNLVVEAMRSIGISVTEIIYNKYGHVSQSHQTNAVLASDRNWKLFDPLTESPAGESAPGASATKIYRRRLIKREDLNNAALQKLRLFGWDDITSEVTKAYDIPVRLTSPISSSKEIVYLCIFNRNHRNAWEPIDWTLVKNDSVTFKDIGGKGVVYLAMIEDSNGGLISVSNPFILHEDGRQTYIVPQKERDTMRLLRKYHPKNDFLGQTIGGVFQASNDKEFRDKVDLYQIQDTLRLINHEISIKMPTKYQYIRYLFPKESPGNIAKIEIKGGGGERLSGKIMTDKKNVETPSMKNAFDGDPLSFVYTGYQEDGQWLGLDLGEQKEIKSIVFCPRTDKNDIWPGCIYELLYWDGQWISLGRKQAFDDYHITYNEVPEGALFWLRNHTEGREERIFTYENQKQVWW</sequence>
<protein>
    <submittedName>
        <fullName evidence="1">Discoidin domain-containing protein</fullName>
    </submittedName>
</protein>
<dbReference type="Proteomes" id="UP000653730">
    <property type="component" value="Unassembled WGS sequence"/>
</dbReference>
<gene>
    <name evidence="1" type="ORF">IBL28_17695</name>
</gene>
<dbReference type="Gene3D" id="2.60.120.260">
    <property type="entry name" value="Galactose-binding domain-like"/>
    <property type="match status" value="2"/>
</dbReference>